<evidence type="ECO:0000256" key="2">
    <source>
        <dbReference type="SAM" id="Phobius"/>
    </source>
</evidence>
<proteinExistence type="predicted"/>
<feature type="region of interest" description="Disordered" evidence="1">
    <location>
        <begin position="122"/>
        <end position="143"/>
    </location>
</feature>
<reference evidence="3" key="1">
    <citation type="submission" date="2020-11" db="EMBL/GenBank/DDBJ databases">
        <title>Adaptations for nitrogen fixation in a non-lichenized fungal sporocarp promotes dispersal by wood-feeding termites.</title>
        <authorList>
            <consortium name="DOE Joint Genome Institute"/>
            <person name="Koch R.A."/>
            <person name="Yoon G."/>
            <person name="Arayal U."/>
            <person name="Lail K."/>
            <person name="Amirebrahimi M."/>
            <person name="Labutti K."/>
            <person name="Lipzen A."/>
            <person name="Riley R."/>
            <person name="Barry K."/>
            <person name="Henrissat B."/>
            <person name="Grigoriev I.V."/>
            <person name="Herr J.R."/>
            <person name="Aime M.C."/>
        </authorList>
    </citation>
    <scope>NUCLEOTIDE SEQUENCE</scope>
    <source>
        <strain evidence="3">MCA 3950</strain>
    </source>
</reference>
<keyword evidence="2" id="KW-0472">Membrane</keyword>
<sequence>MTLRFGSQTLNFFYLLSSSQSRTLTWAGVDDNDKIKATPPNRALRHPAASSKMKFTCFLMRSIPYNENGGHNGKFSGRQIVDIALAAFLGLFVLCRLRQADASLPDPKLDAVTPLTLETGIRGSHASEHTDNKDNADTVGKDRGGVSRGNLCGRLTTSLRGMGTKKQCYAALSQHSSSPLSSIPVLLDLRHLNSQRRKSTTFVAIFHNLRAKYEFIKSAKSSDGEAIGKDSGHKGRVLDLRSRSHIASDTTLLLYHHIFVLILISVFHSLFIMFQISCLQILPEDEKNRKKGMKEIVRILIQCLEAAKGRRNEINQPSTSSNDRAGEQWQDVKT</sequence>
<feature type="compositionally biased region" description="Basic and acidic residues" evidence="1">
    <location>
        <begin position="125"/>
        <end position="143"/>
    </location>
</feature>
<dbReference type="OrthoDB" id="2969216at2759"/>
<dbReference type="EMBL" id="MU250598">
    <property type="protein sequence ID" value="KAG7439372.1"/>
    <property type="molecule type" value="Genomic_DNA"/>
</dbReference>
<dbReference type="Proteomes" id="UP000812287">
    <property type="component" value="Unassembled WGS sequence"/>
</dbReference>
<evidence type="ECO:0000256" key="1">
    <source>
        <dbReference type="SAM" id="MobiDB-lite"/>
    </source>
</evidence>
<feature type="compositionally biased region" description="Polar residues" evidence="1">
    <location>
        <begin position="314"/>
        <end position="323"/>
    </location>
</feature>
<feature type="compositionally biased region" description="Basic and acidic residues" evidence="1">
    <location>
        <begin position="324"/>
        <end position="334"/>
    </location>
</feature>
<protein>
    <submittedName>
        <fullName evidence="3">Uncharacterized protein</fullName>
    </submittedName>
</protein>
<comment type="caution">
    <text evidence="3">The sequence shown here is derived from an EMBL/GenBank/DDBJ whole genome shotgun (WGS) entry which is preliminary data.</text>
</comment>
<keyword evidence="2" id="KW-1133">Transmembrane helix</keyword>
<evidence type="ECO:0000313" key="4">
    <source>
        <dbReference type="Proteomes" id="UP000812287"/>
    </source>
</evidence>
<evidence type="ECO:0000313" key="3">
    <source>
        <dbReference type="EMBL" id="KAG7439372.1"/>
    </source>
</evidence>
<organism evidence="3 4">
    <name type="scientific">Guyanagaster necrorhizus</name>
    <dbReference type="NCBI Taxonomy" id="856835"/>
    <lineage>
        <taxon>Eukaryota</taxon>
        <taxon>Fungi</taxon>
        <taxon>Dikarya</taxon>
        <taxon>Basidiomycota</taxon>
        <taxon>Agaricomycotina</taxon>
        <taxon>Agaricomycetes</taxon>
        <taxon>Agaricomycetidae</taxon>
        <taxon>Agaricales</taxon>
        <taxon>Marasmiineae</taxon>
        <taxon>Physalacriaceae</taxon>
        <taxon>Guyanagaster</taxon>
    </lineage>
</organism>
<keyword evidence="2" id="KW-0812">Transmembrane</keyword>
<feature type="transmembrane region" description="Helical" evidence="2">
    <location>
        <begin position="254"/>
        <end position="282"/>
    </location>
</feature>
<dbReference type="GeneID" id="66100438"/>
<dbReference type="AlphaFoldDB" id="A0A9P8AM02"/>
<name>A0A9P8AM02_9AGAR</name>
<gene>
    <name evidence="3" type="ORF">BT62DRAFT_1014055</name>
</gene>
<accession>A0A9P8AM02</accession>
<feature type="region of interest" description="Disordered" evidence="1">
    <location>
        <begin position="312"/>
        <end position="334"/>
    </location>
</feature>
<keyword evidence="4" id="KW-1185">Reference proteome</keyword>
<dbReference type="RefSeq" id="XP_043032872.1">
    <property type="nucleotide sequence ID" value="XM_043178151.1"/>
</dbReference>